<dbReference type="Gene3D" id="1.10.455.10">
    <property type="entry name" value="Ribosomal protein S7 domain"/>
    <property type="match status" value="1"/>
</dbReference>
<keyword evidence="6" id="KW-1185">Reference proteome</keyword>
<dbReference type="InterPro" id="IPR023798">
    <property type="entry name" value="Ribosomal_uS7_dom"/>
</dbReference>
<dbReference type="PANTHER" id="PTHR11205">
    <property type="entry name" value="RIBOSOMAL PROTEIN S7"/>
    <property type="match status" value="1"/>
</dbReference>
<evidence type="ECO:0000256" key="2">
    <source>
        <dbReference type="ARBA" id="ARBA00022980"/>
    </source>
</evidence>
<sequence>MSTSRMAPLWRSSSRCLALRPQATTTTAPLPRTMTISVAATNSRPELAVRQRATGAPVAVRNYSNDATTQNNEPTTGNSQDIVASISSQGESSQQPGEGAVDPVVERLAKLEAAKQEALNQFNRLAKGKAGFDVAFDGHKFGLTTAATRASTAKKPEGEEDYDLSGGESLPVVGKLQERHDPVIYQLTRLLMRDGKLAKAERNMATILNFLRTAPPPKLNASFPLLPGHPPAIELPLDPVRYITLIVDSVAPLIKINHLAGQAGGGRALPVPVPITERQRRRTAFAWILESAENKPSRGSGRDMFANRVAEEIIAVAEGRSSAWDKRLAVHKLGTASRINVKALTSTPRRFGKRN</sequence>
<dbReference type="InterPro" id="IPR036823">
    <property type="entry name" value="Ribosomal_uS7_dom_sf"/>
</dbReference>
<dbReference type="InterPro" id="IPR000235">
    <property type="entry name" value="Ribosomal_uS7"/>
</dbReference>
<dbReference type="EMBL" id="JAWCUI010000011">
    <property type="protein sequence ID" value="KAL1899841.1"/>
    <property type="molecule type" value="Genomic_DNA"/>
</dbReference>
<dbReference type="SUPFAM" id="SSF47973">
    <property type="entry name" value="Ribosomal protein S7"/>
    <property type="match status" value="1"/>
</dbReference>
<name>A0ABR3ZGQ3_9PEZI</name>
<dbReference type="CDD" id="cd14868">
    <property type="entry name" value="uS7_Mitochondria_Fungi"/>
    <property type="match status" value="1"/>
</dbReference>
<evidence type="ECO:0000313" key="5">
    <source>
        <dbReference type="EMBL" id="KAL1899841.1"/>
    </source>
</evidence>
<dbReference type="Proteomes" id="UP001583186">
    <property type="component" value="Unassembled WGS sequence"/>
</dbReference>
<keyword evidence="3" id="KW-0687">Ribonucleoprotein</keyword>
<feature type="domain" description="Small ribosomal subunit protein uS7" evidence="4">
    <location>
        <begin position="180"/>
        <end position="338"/>
    </location>
</feature>
<gene>
    <name evidence="5" type="ORF">Sste5346_002707</name>
</gene>
<keyword evidence="2" id="KW-0689">Ribosomal protein</keyword>
<evidence type="ECO:0000256" key="3">
    <source>
        <dbReference type="ARBA" id="ARBA00023274"/>
    </source>
</evidence>
<dbReference type="Pfam" id="PF00177">
    <property type="entry name" value="Ribosomal_S7"/>
    <property type="match status" value="1"/>
</dbReference>
<organism evidence="5 6">
    <name type="scientific">Sporothrix stenoceras</name>
    <dbReference type="NCBI Taxonomy" id="5173"/>
    <lineage>
        <taxon>Eukaryota</taxon>
        <taxon>Fungi</taxon>
        <taxon>Dikarya</taxon>
        <taxon>Ascomycota</taxon>
        <taxon>Pezizomycotina</taxon>
        <taxon>Sordariomycetes</taxon>
        <taxon>Sordariomycetidae</taxon>
        <taxon>Ophiostomatales</taxon>
        <taxon>Ophiostomataceae</taxon>
        <taxon>Sporothrix</taxon>
    </lineage>
</organism>
<proteinExistence type="inferred from homology"/>
<evidence type="ECO:0000259" key="4">
    <source>
        <dbReference type="Pfam" id="PF00177"/>
    </source>
</evidence>
<evidence type="ECO:0000256" key="1">
    <source>
        <dbReference type="ARBA" id="ARBA00007151"/>
    </source>
</evidence>
<reference evidence="5 6" key="1">
    <citation type="journal article" date="2024" name="IMA Fungus">
        <title>IMA Genome - F19 : A genome assembly and annotation guide to empower mycologists, including annotated draft genome sequences of Ceratocystis pirilliformis, Diaporthe australafricana, Fusarium ophioides, Paecilomyces lecythidis, and Sporothrix stenoceras.</title>
        <authorList>
            <person name="Aylward J."/>
            <person name="Wilson A.M."/>
            <person name="Visagie C.M."/>
            <person name="Spraker J."/>
            <person name="Barnes I."/>
            <person name="Buitendag C."/>
            <person name="Ceriani C."/>
            <person name="Del Mar Angel L."/>
            <person name="du Plessis D."/>
            <person name="Fuchs T."/>
            <person name="Gasser K."/>
            <person name="Kramer D."/>
            <person name="Li W."/>
            <person name="Munsamy K."/>
            <person name="Piso A."/>
            <person name="Price J.L."/>
            <person name="Sonnekus B."/>
            <person name="Thomas C."/>
            <person name="van der Nest A."/>
            <person name="van Dijk A."/>
            <person name="van Heerden A."/>
            <person name="van Vuuren N."/>
            <person name="Yilmaz N."/>
            <person name="Duong T.A."/>
            <person name="van der Merwe N.A."/>
            <person name="Wingfield M.J."/>
            <person name="Wingfield B.D."/>
        </authorList>
    </citation>
    <scope>NUCLEOTIDE SEQUENCE [LARGE SCALE GENOMIC DNA]</scope>
    <source>
        <strain evidence="5 6">CMW 5346</strain>
    </source>
</reference>
<comment type="caution">
    <text evidence="5">The sequence shown here is derived from an EMBL/GenBank/DDBJ whole genome shotgun (WGS) entry which is preliminary data.</text>
</comment>
<dbReference type="InterPro" id="IPR047988">
    <property type="entry name" value="Ribosomal_uS7m_fungi"/>
</dbReference>
<accession>A0ABR3ZGQ3</accession>
<comment type="similarity">
    <text evidence="1">Belongs to the universal ribosomal protein uS7 family.</text>
</comment>
<protein>
    <recommendedName>
        <fullName evidence="4">Small ribosomal subunit protein uS7 domain-containing protein</fullName>
    </recommendedName>
</protein>
<evidence type="ECO:0000313" key="6">
    <source>
        <dbReference type="Proteomes" id="UP001583186"/>
    </source>
</evidence>